<evidence type="ECO:0000313" key="5">
    <source>
        <dbReference type="Proteomes" id="UP001597369"/>
    </source>
</evidence>
<dbReference type="PANTHER" id="PTHR43072">
    <property type="entry name" value="N-ACETYLTRANSFERASE"/>
    <property type="match status" value="1"/>
</dbReference>
<dbReference type="PANTHER" id="PTHR43072:SF23">
    <property type="entry name" value="UPF0039 PROTEIN C11D3.02C"/>
    <property type="match status" value="1"/>
</dbReference>
<dbReference type="Gene3D" id="3.40.630.30">
    <property type="match status" value="1"/>
</dbReference>
<dbReference type="GO" id="GO:0016746">
    <property type="term" value="F:acyltransferase activity"/>
    <property type="evidence" value="ECO:0007669"/>
    <property type="project" value="UniProtKB-KW"/>
</dbReference>
<dbReference type="PROSITE" id="PS51186">
    <property type="entry name" value="GNAT"/>
    <property type="match status" value="1"/>
</dbReference>
<proteinExistence type="predicted"/>
<dbReference type="CDD" id="cd04301">
    <property type="entry name" value="NAT_SF"/>
    <property type="match status" value="1"/>
</dbReference>
<comment type="caution">
    <text evidence="4">The sequence shown here is derived from an EMBL/GenBank/DDBJ whole genome shotgun (WGS) entry which is preliminary data.</text>
</comment>
<sequence>MIEIISMLPAHAEAVLRIYKEGLQTGNATFNTRVPLWEEWDKEHHVHSRLVAVENDEVLGWVALSPVSSRHCYRGVAEFSIYIGAANRGRGVGALLLKNLIEESEANGIWSLYSATLQENTASITLQKQFGFREVGYREKIAQLNGVWRNTILLERRSLKVGQ</sequence>
<evidence type="ECO:0000256" key="1">
    <source>
        <dbReference type="ARBA" id="ARBA00022679"/>
    </source>
</evidence>
<feature type="domain" description="N-acetyltransferase" evidence="3">
    <location>
        <begin position="2"/>
        <end position="155"/>
    </location>
</feature>
<reference evidence="5" key="1">
    <citation type="journal article" date="2019" name="Int. J. Syst. Evol. Microbiol.">
        <title>The Global Catalogue of Microorganisms (GCM) 10K type strain sequencing project: providing services to taxonomists for standard genome sequencing and annotation.</title>
        <authorList>
            <consortium name="The Broad Institute Genomics Platform"/>
            <consortium name="The Broad Institute Genome Sequencing Center for Infectious Disease"/>
            <person name="Wu L."/>
            <person name="Ma J."/>
        </authorList>
    </citation>
    <scope>NUCLEOTIDE SEQUENCE [LARGE SCALE GENOMIC DNA]</scope>
    <source>
        <strain evidence="5">JCM 16545</strain>
    </source>
</reference>
<protein>
    <submittedName>
        <fullName evidence="4">GNAT family N-acetyltransferase</fullName>
        <ecNumber evidence="4">2.3.-.-</ecNumber>
    </submittedName>
</protein>
<dbReference type="InterPro" id="IPR016181">
    <property type="entry name" value="Acyl_CoA_acyltransferase"/>
</dbReference>
<dbReference type="InterPro" id="IPR000182">
    <property type="entry name" value="GNAT_dom"/>
</dbReference>
<dbReference type="EMBL" id="JBHUHV010000054">
    <property type="protein sequence ID" value="MFD2068649.1"/>
    <property type="molecule type" value="Genomic_DNA"/>
</dbReference>
<organism evidence="4 5">
    <name type="scientific">Pontibacter silvestris</name>
    <dbReference type="NCBI Taxonomy" id="2305183"/>
    <lineage>
        <taxon>Bacteria</taxon>
        <taxon>Pseudomonadati</taxon>
        <taxon>Bacteroidota</taxon>
        <taxon>Cytophagia</taxon>
        <taxon>Cytophagales</taxon>
        <taxon>Hymenobacteraceae</taxon>
        <taxon>Pontibacter</taxon>
    </lineage>
</organism>
<keyword evidence="1 4" id="KW-0808">Transferase</keyword>
<evidence type="ECO:0000259" key="3">
    <source>
        <dbReference type="PROSITE" id="PS51186"/>
    </source>
</evidence>
<evidence type="ECO:0000313" key="4">
    <source>
        <dbReference type="EMBL" id="MFD2068649.1"/>
    </source>
</evidence>
<dbReference type="RefSeq" id="WP_229959003.1">
    <property type="nucleotide sequence ID" value="NZ_JAJJWI010000004.1"/>
</dbReference>
<dbReference type="EC" id="2.3.-.-" evidence="4"/>
<name>A0ABW4X0X1_9BACT</name>
<gene>
    <name evidence="4" type="ORF">ACFSKU_17300</name>
</gene>
<keyword evidence="5" id="KW-1185">Reference proteome</keyword>
<keyword evidence="2 4" id="KW-0012">Acyltransferase</keyword>
<dbReference type="Pfam" id="PF00583">
    <property type="entry name" value="Acetyltransf_1"/>
    <property type="match status" value="1"/>
</dbReference>
<dbReference type="SUPFAM" id="SSF55729">
    <property type="entry name" value="Acyl-CoA N-acyltransferases (Nat)"/>
    <property type="match status" value="1"/>
</dbReference>
<accession>A0ABW4X0X1</accession>
<dbReference type="Proteomes" id="UP001597369">
    <property type="component" value="Unassembled WGS sequence"/>
</dbReference>
<evidence type="ECO:0000256" key="2">
    <source>
        <dbReference type="ARBA" id="ARBA00023315"/>
    </source>
</evidence>